<feature type="region of interest" description="Disordered" evidence="1">
    <location>
        <begin position="77"/>
        <end position="140"/>
    </location>
</feature>
<feature type="compositionally biased region" description="Polar residues" evidence="1">
    <location>
        <begin position="110"/>
        <end position="119"/>
    </location>
</feature>
<accession>A0A833N4D5</accession>
<comment type="caution">
    <text evidence="2">The sequence shown here is derived from an EMBL/GenBank/DDBJ whole genome shotgun (WGS) entry which is preliminary data.</text>
</comment>
<organism evidence="2 3">
    <name type="scientific">Fluviispira multicolorata</name>
    <dbReference type="NCBI Taxonomy" id="2654512"/>
    <lineage>
        <taxon>Bacteria</taxon>
        <taxon>Pseudomonadati</taxon>
        <taxon>Bdellovibrionota</taxon>
        <taxon>Oligoflexia</taxon>
        <taxon>Silvanigrellales</taxon>
        <taxon>Silvanigrellaceae</taxon>
        <taxon>Fluviispira</taxon>
    </lineage>
</organism>
<name>A0A833N4D5_9BACT</name>
<dbReference type="Proteomes" id="UP000442694">
    <property type="component" value="Unassembled WGS sequence"/>
</dbReference>
<evidence type="ECO:0000313" key="3">
    <source>
        <dbReference type="Proteomes" id="UP000442694"/>
    </source>
</evidence>
<evidence type="ECO:0000256" key="1">
    <source>
        <dbReference type="SAM" id="MobiDB-lite"/>
    </source>
</evidence>
<sequence>MNDEDKTNLDNYASFIMSDGMILRELIEIKGTDLDELFSILGPKALIQEILSDKRKINLNQKKLLADFFGTNHEIFSDSGNDSDSLSELPDIENMQNDSSEFKNEEEQQNDFNAHSFGQDNIESSNISEEEPYINSQWQD</sequence>
<protein>
    <submittedName>
        <fullName evidence="2">Uncharacterized protein</fullName>
    </submittedName>
</protein>
<proteinExistence type="predicted"/>
<dbReference type="EMBL" id="WFLN01000005">
    <property type="protein sequence ID" value="KAB8031911.1"/>
    <property type="molecule type" value="Genomic_DNA"/>
</dbReference>
<dbReference type="RefSeq" id="WP_152212086.1">
    <property type="nucleotide sequence ID" value="NZ_WFLN01000005.1"/>
</dbReference>
<keyword evidence="3" id="KW-1185">Reference proteome</keyword>
<evidence type="ECO:0000313" key="2">
    <source>
        <dbReference type="EMBL" id="KAB8031911.1"/>
    </source>
</evidence>
<gene>
    <name evidence="2" type="ORF">GCL57_04505</name>
</gene>
<feature type="compositionally biased region" description="Low complexity" evidence="1">
    <location>
        <begin position="121"/>
        <end position="140"/>
    </location>
</feature>
<dbReference type="AlphaFoldDB" id="A0A833N4D5"/>
<reference evidence="2 3" key="1">
    <citation type="submission" date="2019-10" db="EMBL/GenBank/DDBJ databases">
        <title>New genus of Silvanigrellaceae.</title>
        <authorList>
            <person name="Pitt A."/>
            <person name="Hahn M.W."/>
        </authorList>
    </citation>
    <scope>NUCLEOTIDE SEQUENCE [LARGE SCALE GENOMIC DNA]</scope>
    <source>
        <strain evidence="2 3">33A1-SZDP</strain>
    </source>
</reference>